<evidence type="ECO:0000256" key="1">
    <source>
        <dbReference type="SAM" id="MobiDB-lite"/>
    </source>
</evidence>
<dbReference type="AlphaFoldDB" id="A0A420YG41"/>
<evidence type="ECO:0000313" key="4">
    <source>
        <dbReference type="Proteomes" id="UP000275385"/>
    </source>
</evidence>
<dbReference type="STRING" id="177199.A0A420YG41"/>
<feature type="domain" description="UBL3-like ubiquitin" evidence="2">
    <location>
        <begin position="154"/>
        <end position="228"/>
    </location>
</feature>
<feature type="region of interest" description="Disordered" evidence="1">
    <location>
        <begin position="1"/>
        <end position="85"/>
    </location>
</feature>
<gene>
    <name evidence="3" type="ORF">DL546_007899</name>
</gene>
<dbReference type="PANTHER" id="PTHR13169">
    <property type="entry name" value="UBIQUITIN-LIKE PROTEIN 3 HCG-1 PROTEIN"/>
    <property type="match status" value="1"/>
</dbReference>
<feature type="compositionally biased region" description="Low complexity" evidence="1">
    <location>
        <begin position="50"/>
        <end position="69"/>
    </location>
</feature>
<dbReference type="SUPFAM" id="SSF54236">
    <property type="entry name" value="Ubiquitin-like"/>
    <property type="match status" value="1"/>
</dbReference>
<dbReference type="PANTHER" id="PTHR13169:SF0">
    <property type="entry name" value="UBIQUITIN-LIKE PROTEIN 3"/>
    <property type="match status" value="1"/>
</dbReference>
<comment type="caution">
    <text evidence="3">The sequence shown here is derived from an EMBL/GenBank/DDBJ whole genome shotgun (WGS) entry which is preliminary data.</text>
</comment>
<dbReference type="Pfam" id="PF13881">
    <property type="entry name" value="Rad60-SLD_2"/>
    <property type="match status" value="1"/>
</dbReference>
<protein>
    <recommendedName>
        <fullName evidence="2">UBL3-like ubiquitin domain-containing protein</fullName>
    </recommendedName>
</protein>
<dbReference type="InterPro" id="IPR029071">
    <property type="entry name" value="Ubiquitin-like_domsf"/>
</dbReference>
<proteinExistence type="predicted"/>
<dbReference type="InterPro" id="IPR040015">
    <property type="entry name" value="UBL3-like"/>
</dbReference>
<keyword evidence="4" id="KW-1185">Reference proteome</keyword>
<sequence>MADPISIQAKPTTAEPSTTVQLSEMEMSNNVEKQTETAGPSHPTEDTPDDTTMTTATAPAATELAATAEQPDHPQEPPAVPTKEEITTADDALSISPSHPTSPQAGTDQSPVCNITLLLPTGARHPYKLSEHYLAKRNVTVPEKTESGKLDPFSISVYTLKELILREWREEWDNKPASPSSIRLIHFGKLLEDKEQLKKYQFSRESPNVVHMSVRPAEMLEEEEAGKGKAGSTREGRRNRREGSNSNCCVIL</sequence>
<evidence type="ECO:0000259" key="2">
    <source>
        <dbReference type="Pfam" id="PF13881"/>
    </source>
</evidence>
<dbReference type="Proteomes" id="UP000275385">
    <property type="component" value="Unassembled WGS sequence"/>
</dbReference>
<reference evidence="3 4" key="1">
    <citation type="submission" date="2018-08" db="EMBL/GenBank/DDBJ databases">
        <title>Draft genome of the lignicolous fungus Coniochaeta pulveracea.</title>
        <authorList>
            <person name="Borstlap C.J."/>
            <person name="De Witt R.N."/>
            <person name="Botha A."/>
            <person name="Volschenk H."/>
        </authorList>
    </citation>
    <scope>NUCLEOTIDE SEQUENCE [LARGE SCALE GENOMIC DNA]</scope>
    <source>
        <strain evidence="3 4">CAB683</strain>
    </source>
</reference>
<feature type="region of interest" description="Disordered" evidence="1">
    <location>
        <begin position="216"/>
        <end position="247"/>
    </location>
</feature>
<dbReference type="EMBL" id="QVQW01000012">
    <property type="protein sequence ID" value="RKU46829.1"/>
    <property type="molecule type" value="Genomic_DNA"/>
</dbReference>
<name>A0A420YG41_9PEZI</name>
<dbReference type="OrthoDB" id="1043111at2759"/>
<feature type="compositionally biased region" description="Polar residues" evidence="1">
    <location>
        <begin position="9"/>
        <end position="38"/>
    </location>
</feature>
<evidence type="ECO:0000313" key="3">
    <source>
        <dbReference type="EMBL" id="RKU46829.1"/>
    </source>
</evidence>
<dbReference type="InterPro" id="IPR039540">
    <property type="entry name" value="UBL3-like_ubiquitin_dom"/>
</dbReference>
<organism evidence="3 4">
    <name type="scientific">Coniochaeta pulveracea</name>
    <dbReference type="NCBI Taxonomy" id="177199"/>
    <lineage>
        <taxon>Eukaryota</taxon>
        <taxon>Fungi</taxon>
        <taxon>Dikarya</taxon>
        <taxon>Ascomycota</taxon>
        <taxon>Pezizomycotina</taxon>
        <taxon>Sordariomycetes</taxon>
        <taxon>Sordariomycetidae</taxon>
        <taxon>Coniochaetales</taxon>
        <taxon>Coniochaetaceae</taxon>
        <taxon>Coniochaeta</taxon>
    </lineage>
</organism>
<accession>A0A420YG41</accession>
<dbReference type="Gene3D" id="3.10.20.90">
    <property type="entry name" value="Phosphatidylinositol 3-kinase Catalytic Subunit, Chain A, domain 1"/>
    <property type="match status" value="1"/>
</dbReference>